<accession>A0ABU5UK31</accession>
<gene>
    <name evidence="2" type="ORF">VB620_19110</name>
</gene>
<protein>
    <submittedName>
        <fullName evidence="2">Uncharacterized protein</fullName>
    </submittedName>
</protein>
<keyword evidence="1" id="KW-0812">Transmembrane</keyword>
<reference evidence="2 3" key="1">
    <citation type="submission" date="2023-12" db="EMBL/GenBank/DDBJ databases">
        <title>Baltic Sea Cyanobacteria.</title>
        <authorList>
            <person name="Delbaje E."/>
            <person name="Fewer D.P."/>
            <person name="Shishido T.K."/>
        </authorList>
    </citation>
    <scope>NUCLEOTIDE SEQUENCE [LARGE SCALE GENOMIC DNA]</scope>
    <source>
        <strain evidence="2 3">UHCC-0300</strain>
    </source>
</reference>
<feature type="transmembrane region" description="Helical" evidence="1">
    <location>
        <begin position="20"/>
        <end position="53"/>
    </location>
</feature>
<feature type="transmembrane region" description="Helical" evidence="1">
    <location>
        <begin position="74"/>
        <end position="91"/>
    </location>
</feature>
<keyword evidence="1" id="KW-1133">Transmembrane helix</keyword>
<feature type="transmembrane region" description="Helical" evidence="1">
    <location>
        <begin position="97"/>
        <end position="116"/>
    </location>
</feature>
<keyword evidence="1" id="KW-0472">Membrane</keyword>
<proteinExistence type="predicted"/>
<sequence>MAPKNQGLPPISSEFVSQLIFGGFLVFILLMAGFSVPLSIFVGIIAGFVLGWFTSTSQSGPQETTVASSDGIDTGLKYWLFFLLGFVFLGYSPPTSILLGAIAAIGGGWMTAWWGSKESMKTQLPMEALEADTNDTPRERITKQQTRRLTRRFRRPSGSFNFRFWEK</sequence>
<comment type="caution">
    <text evidence="2">The sequence shown here is derived from an EMBL/GenBank/DDBJ whole genome shotgun (WGS) entry which is preliminary data.</text>
</comment>
<dbReference type="RefSeq" id="WP_323197737.1">
    <property type="nucleotide sequence ID" value="NZ_JAYGHG010000043.1"/>
</dbReference>
<evidence type="ECO:0000313" key="3">
    <source>
        <dbReference type="Proteomes" id="UP001302120"/>
    </source>
</evidence>
<evidence type="ECO:0000313" key="2">
    <source>
        <dbReference type="EMBL" id="MEA5583440.1"/>
    </source>
</evidence>
<dbReference type="Proteomes" id="UP001302120">
    <property type="component" value="Unassembled WGS sequence"/>
</dbReference>
<name>A0ABU5UK31_9CYAN</name>
<dbReference type="EMBL" id="JAYGHG010000043">
    <property type="protein sequence ID" value="MEA5583440.1"/>
    <property type="molecule type" value="Genomic_DNA"/>
</dbReference>
<organism evidence="2 3">
    <name type="scientific">Nodularia harveyana UHCC-0300</name>
    <dbReference type="NCBI Taxonomy" id="2974287"/>
    <lineage>
        <taxon>Bacteria</taxon>
        <taxon>Bacillati</taxon>
        <taxon>Cyanobacteriota</taxon>
        <taxon>Cyanophyceae</taxon>
        <taxon>Nostocales</taxon>
        <taxon>Nodulariaceae</taxon>
        <taxon>Nodularia</taxon>
    </lineage>
</organism>
<evidence type="ECO:0000256" key="1">
    <source>
        <dbReference type="SAM" id="Phobius"/>
    </source>
</evidence>
<keyword evidence="3" id="KW-1185">Reference proteome</keyword>